<keyword evidence="2" id="KW-0472">Membrane</keyword>
<reference evidence="3" key="2">
    <citation type="submission" date="2020-06" db="EMBL/GenBank/DDBJ databases">
        <title>Helianthus annuus Genome sequencing and assembly Release 2.</title>
        <authorList>
            <person name="Gouzy J."/>
            <person name="Langlade N."/>
            <person name="Munos S."/>
        </authorList>
    </citation>
    <scope>NUCLEOTIDE SEQUENCE</scope>
    <source>
        <tissue evidence="3">Leaves</tissue>
    </source>
</reference>
<keyword evidence="2" id="KW-1133">Transmembrane helix</keyword>
<organism evidence="3 4">
    <name type="scientific">Helianthus annuus</name>
    <name type="common">Common sunflower</name>
    <dbReference type="NCBI Taxonomy" id="4232"/>
    <lineage>
        <taxon>Eukaryota</taxon>
        <taxon>Viridiplantae</taxon>
        <taxon>Streptophyta</taxon>
        <taxon>Embryophyta</taxon>
        <taxon>Tracheophyta</taxon>
        <taxon>Spermatophyta</taxon>
        <taxon>Magnoliopsida</taxon>
        <taxon>eudicotyledons</taxon>
        <taxon>Gunneridae</taxon>
        <taxon>Pentapetalae</taxon>
        <taxon>asterids</taxon>
        <taxon>campanulids</taxon>
        <taxon>Asterales</taxon>
        <taxon>Asteraceae</taxon>
        <taxon>Asteroideae</taxon>
        <taxon>Heliantheae alliance</taxon>
        <taxon>Heliantheae</taxon>
        <taxon>Helianthus</taxon>
    </lineage>
</organism>
<name>A0A9K3IAY9_HELAN</name>
<gene>
    <name evidence="3" type="ORF">HanXRQr2_Chr08g0317561</name>
</gene>
<dbReference type="Proteomes" id="UP000215914">
    <property type="component" value="Unassembled WGS sequence"/>
</dbReference>
<accession>A0A9K3IAY9</accession>
<comment type="caution">
    <text evidence="3">The sequence shown here is derived from an EMBL/GenBank/DDBJ whole genome shotgun (WGS) entry which is preliminary data.</text>
</comment>
<keyword evidence="2" id="KW-0812">Transmembrane</keyword>
<dbReference type="EMBL" id="MNCJ02000323">
    <property type="protein sequence ID" value="KAF5793541.1"/>
    <property type="molecule type" value="Genomic_DNA"/>
</dbReference>
<keyword evidence="4" id="KW-1185">Reference proteome</keyword>
<evidence type="ECO:0000313" key="4">
    <source>
        <dbReference type="Proteomes" id="UP000215914"/>
    </source>
</evidence>
<feature type="transmembrane region" description="Helical" evidence="2">
    <location>
        <begin position="35"/>
        <end position="53"/>
    </location>
</feature>
<dbReference type="Gramene" id="mRNA:HanXRQr2_Chr08g0317561">
    <property type="protein sequence ID" value="mRNA:HanXRQr2_Chr08g0317561"/>
    <property type="gene ID" value="HanXRQr2_Chr08g0317561"/>
</dbReference>
<evidence type="ECO:0000256" key="2">
    <source>
        <dbReference type="SAM" id="Phobius"/>
    </source>
</evidence>
<proteinExistence type="predicted"/>
<feature type="region of interest" description="Disordered" evidence="1">
    <location>
        <begin position="1"/>
        <end position="21"/>
    </location>
</feature>
<evidence type="ECO:0000256" key="1">
    <source>
        <dbReference type="SAM" id="MobiDB-lite"/>
    </source>
</evidence>
<reference evidence="3" key="1">
    <citation type="journal article" date="2017" name="Nature">
        <title>The sunflower genome provides insights into oil metabolism, flowering and Asterid evolution.</title>
        <authorList>
            <person name="Badouin H."/>
            <person name="Gouzy J."/>
            <person name="Grassa C.J."/>
            <person name="Murat F."/>
            <person name="Staton S.E."/>
            <person name="Cottret L."/>
            <person name="Lelandais-Briere C."/>
            <person name="Owens G.L."/>
            <person name="Carrere S."/>
            <person name="Mayjonade B."/>
            <person name="Legrand L."/>
            <person name="Gill N."/>
            <person name="Kane N.C."/>
            <person name="Bowers J.E."/>
            <person name="Hubner S."/>
            <person name="Bellec A."/>
            <person name="Berard A."/>
            <person name="Berges H."/>
            <person name="Blanchet N."/>
            <person name="Boniface M.C."/>
            <person name="Brunel D."/>
            <person name="Catrice O."/>
            <person name="Chaidir N."/>
            <person name="Claudel C."/>
            <person name="Donnadieu C."/>
            <person name="Faraut T."/>
            <person name="Fievet G."/>
            <person name="Helmstetter N."/>
            <person name="King M."/>
            <person name="Knapp S.J."/>
            <person name="Lai Z."/>
            <person name="Le Paslier M.C."/>
            <person name="Lippi Y."/>
            <person name="Lorenzon L."/>
            <person name="Mandel J.R."/>
            <person name="Marage G."/>
            <person name="Marchand G."/>
            <person name="Marquand E."/>
            <person name="Bret-Mestries E."/>
            <person name="Morien E."/>
            <person name="Nambeesan S."/>
            <person name="Nguyen T."/>
            <person name="Pegot-Espagnet P."/>
            <person name="Pouilly N."/>
            <person name="Raftis F."/>
            <person name="Sallet E."/>
            <person name="Schiex T."/>
            <person name="Thomas J."/>
            <person name="Vandecasteele C."/>
            <person name="Vares D."/>
            <person name="Vear F."/>
            <person name="Vautrin S."/>
            <person name="Crespi M."/>
            <person name="Mangin B."/>
            <person name="Burke J.M."/>
            <person name="Salse J."/>
            <person name="Munos S."/>
            <person name="Vincourt P."/>
            <person name="Rieseberg L.H."/>
            <person name="Langlade N.B."/>
        </authorList>
    </citation>
    <scope>NUCLEOTIDE SEQUENCE</scope>
    <source>
        <tissue evidence="3">Leaves</tissue>
    </source>
</reference>
<dbReference type="AlphaFoldDB" id="A0A9K3IAY9"/>
<feature type="transmembrane region" description="Helical" evidence="2">
    <location>
        <begin position="59"/>
        <end position="76"/>
    </location>
</feature>
<evidence type="ECO:0000313" key="3">
    <source>
        <dbReference type="EMBL" id="KAF5793541.1"/>
    </source>
</evidence>
<sequence>MAPPPAIAPYGAGKHRPGGRHIPDSGLLRENYNGAIRFLMQVIGYVGITYASATEATTIFNLVPGFPFLFAIIFRYQTFIQESLT</sequence>
<protein>
    <submittedName>
        <fullName evidence="3">Uncharacterized protein</fullName>
    </submittedName>
</protein>